<dbReference type="GeneID" id="9046355"/>
<dbReference type="AlphaFoldDB" id="C5KIY7"/>
<keyword evidence="1" id="KW-0812">Transmembrane</keyword>
<gene>
    <name evidence="3" type="ORF">Pmar_PMAR016248</name>
</gene>
<dbReference type="EMBL" id="GG673421">
    <property type="protein sequence ID" value="EER15563.1"/>
    <property type="molecule type" value="Genomic_DNA"/>
</dbReference>
<reference evidence="3 4" key="1">
    <citation type="submission" date="2008-07" db="EMBL/GenBank/DDBJ databases">
        <authorList>
            <person name="El-Sayed N."/>
            <person name="Caler E."/>
            <person name="Inman J."/>
            <person name="Amedeo P."/>
            <person name="Hass B."/>
            <person name="Wortman J."/>
        </authorList>
    </citation>
    <scope>NUCLEOTIDE SEQUENCE [LARGE SCALE GENOMIC DNA]</scope>
    <source>
        <strain evidence="4">ATCC 50983 / TXsc</strain>
    </source>
</reference>
<dbReference type="InterPro" id="IPR015672">
    <property type="entry name" value="GPHR/GTG"/>
</dbReference>
<proteinExistence type="predicted"/>
<dbReference type="InParanoid" id="C5KIY7"/>
<protein>
    <recommendedName>
        <fullName evidence="2">Golgi pH regulator conserved domain-containing protein</fullName>
    </recommendedName>
</protein>
<keyword evidence="4" id="KW-1185">Reference proteome</keyword>
<dbReference type="Proteomes" id="UP000007800">
    <property type="component" value="Unassembled WGS sequence"/>
</dbReference>
<evidence type="ECO:0000313" key="4">
    <source>
        <dbReference type="Proteomes" id="UP000007800"/>
    </source>
</evidence>
<feature type="transmembrane region" description="Helical" evidence="1">
    <location>
        <begin position="29"/>
        <end position="51"/>
    </location>
</feature>
<dbReference type="OrthoDB" id="264392at2759"/>
<evidence type="ECO:0000256" key="1">
    <source>
        <dbReference type="SAM" id="Phobius"/>
    </source>
</evidence>
<dbReference type="PANTHER" id="PTHR15948:SF0">
    <property type="entry name" value="GOLGI PH REGULATOR A-RELATED"/>
    <property type="match status" value="1"/>
</dbReference>
<evidence type="ECO:0000313" key="3">
    <source>
        <dbReference type="EMBL" id="EER15563.1"/>
    </source>
</evidence>
<dbReference type="RefSeq" id="XP_002783767.1">
    <property type="nucleotide sequence ID" value="XM_002783721.1"/>
</dbReference>
<keyword evidence="1" id="KW-1133">Transmembrane helix</keyword>
<keyword evidence="1" id="KW-0472">Membrane</keyword>
<organism evidence="4">
    <name type="scientific">Perkinsus marinus (strain ATCC 50983 / TXsc)</name>
    <dbReference type="NCBI Taxonomy" id="423536"/>
    <lineage>
        <taxon>Eukaryota</taxon>
        <taxon>Sar</taxon>
        <taxon>Alveolata</taxon>
        <taxon>Perkinsozoa</taxon>
        <taxon>Perkinsea</taxon>
        <taxon>Perkinsida</taxon>
        <taxon>Perkinsidae</taxon>
        <taxon>Perkinsus</taxon>
    </lineage>
</organism>
<evidence type="ECO:0000259" key="2">
    <source>
        <dbReference type="Pfam" id="PF12537"/>
    </source>
</evidence>
<dbReference type="PANTHER" id="PTHR15948">
    <property type="entry name" value="G-PROTEIN COUPLED RECEPTOR 89-RELATED"/>
    <property type="match status" value="1"/>
</dbReference>
<name>C5KIY7_PERM5</name>
<feature type="domain" description="Golgi pH regulator conserved" evidence="2">
    <location>
        <begin position="31"/>
        <end position="89"/>
    </location>
</feature>
<sequence>MCIFFPTLYQLESSCINFGVRTGGYGEGFLLSTTGSIGVVLVAIVSGYGAVKSPYANISRLMNPVTERQLREQQKRLLHTLQLIGERKRTVLQGTHQANSRDSKNDGYLSNVLGWILRGGSGGKTSEREMLYEIEALESMSVEMHTNLENLIDERERMLYSATCIGRLKNVWGSIAVFTKEEEEKVDNVGGMYV</sequence>
<dbReference type="InterPro" id="IPR022535">
    <property type="entry name" value="Golgi_pH-regulator_cons_dom"/>
</dbReference>
<dbReference type="GO" id="GO:0016020">
    <property type="term" value="C:membrane"/>
    <property type="evidence" value="ECO:0007669"/>
    <property type="project" value="InterPro"/>
</dbReference>
<dbReference type="Pfam" id="PF12537">
    <property type="entry name" value="GPHR_N"/>
    <property type="match status" value="1"/>
</dbReference>
<accession>C5KIY7</accession>